<name>A0ABN3NWB9_9ACTN</name>
<dbReference type="EMBL" id="BAAATM010000013">
    <property type="protein sequence ID" value="GAA2540142.1"/>
    <property type="molecule type" value="Genomic_DNA"/>
</dbReference>
<comment type="caution">
    <text evidence="3">The sequence shown here is derived from an EMBL/GenBank/DDBJ whole genome shotgun (WGS) entry which is preliminary data.</text>
</comment>
<dbReference type="SUPFAM" id="SSF50249">
    <property type="entry name" value="Nucleic acid-binding proteins"/>
    <property type="match status" value="1"/>
</dbReference>
<dbReference type="Pfam" id="PF12172">
    <property type="entry name" value="zf-ChsH2"/>
    <property type="match status" value="1"/>
</dbReference>
<evidence type="ECO:0000313" key="3">
    <source>
        <dbReference type="EMBL" id="GAA2540142.1"/>
    </source>
</evidence>
<accession>A0ABN3NWB9</accession>
<organism evidence="3 4">
    <name type="scientific">Streptomyces levis</name>
    <dbReference type="NCBI Taxonomy" id="285566"/>
    <lineage>
        <taxon>Bacteria</taxon>
        <taxon>Bacillati</taxon>
        <taxon>Actinomycetota</taxon>
        <taxon>Actinomycetes</taxon>
        <taxon>Kitasatosporales</taxon>
        <taxon>Streptomycetaceae</taxon>
        <taxon>Streptomyces</taxon>
    </lineage>
</organism>
<dbReference type="Proteomes" id="UP001501095">
    <property type="component" value="Unassembled WGS sequence"/>
</dbReference>
<dbReference type="InterPro" id="IPR022002">
    <property type="entry name" value="ChsH2_Znr"/>
</dbReference>
<evidence type="ECO:0000313" key="4">
    <source>
        <dbReference type="Proteomes" id="UP001501095"/>
    </source>
</evidence>
<keyword evidence="4" id="KW-1185">Reference proteome</keyword>
<reference evidence="3 4" key="1">
    <citation type="journal article" date="2019" name="Int. J. Syst. Evol. Microbiol.">
        <title>The Global Catalogue of Microorganisms (GCM) 10K type strain sequencing project: providing services to taxonomists for standard genome sequencing and annotation.</title>
        <authorList>
            <consortium name="The Broad Institute Genomics Platform"/>
            <consortium name="The Broad Institute Genome Sequencing Center for Infectious Disease"/>
            <person name="Wu L."/>
            <person name="Ma J."/>
        </authorList>
    </citation>
    <scope>NUCLEOTIDE SEQUENCE [LARGE SCALE GENOMIC DNA]</scope>
    <source>
        <strain evidence="3 4">JCM 6924</strain>
    </source>
</reference>
<proteinExistence type="predicted"/>
<gene>
    <name evidence="3" type="ORF">GCM10010423_42640</name>
</gene>
<dbReference type="RefSeq" id="WP_344538943.1">
    <property type="nucleotide sequence ID" value="NZ_BAAATM010000013.1"/>
</dbReference>
<feature type="domain" description="ChsH2 rubredoxin-like zinc ribbon" evidence="2">
    <location>
        <begin position="4"/>
        <end position="30"/>
    </location>
</feature>
<feature type="region of interest" description="Disordered" evidence="1">
    <location>
        <begin position="77"/>
        <end position="115"/>
    </location>
</feature>
<evidence type="ECO:0000256" key="1">
    <source>
        <dbReference type="SAM" id="MobiDB-lite"/>
    </source>
</evidence>
<protein>
    <recommendedName>
        <fullName evidence="2">ChsH2 rubredoxin-like zinc ribbon domain-containing protein</fullName>
    </recommendedName>
</protein>
<sequence length="115" mass="12075">MSVIVQNCRTCGGQWFPARLLCPRCGGADLAPKSIERGVVEQLTHLGDVVIASVACDPEPLLVARLHGSVEVGDVVELTDRPGTSGRPGPSDHPGASDRPVAFVPPSGRPREELS</sequence>
<dbReference type="InterPro" id="IPR012340">
    <property type="entry name" value="NA-bd_OB-fold"/>
</dbReference>
<evidence type="ECO:0000259" key="2">
    <source>
        <dbReference type="Pfam" id="PF12172"/>
    </source>
</evidence>